<feature type="domain" description="DH" evidence="7">
    <location>
        <begin position="505"/>
        <end position="689"/>
    </location>
</feature>
<evidence type="ECO:0000313" key="8">
    <source>
        <dbReference type="EMBL" id="MBN3314781.1"/>
    </source>
</evidence>
<dbReference type="SUPFAM" id="SSF48065">
    <property type="entry name" value="DBL homology domain (DH-domain)"/>
    <property type="match status" value="1"/>
</dbReference>
<evidence type="ECO:0000256" key="3">
    <source>
        <dbReference type="PROSITE-ProRule" id="PRU00192"/>
    </source>
</evidence>
<dbReference type="EMBL" id="JAAWVO010017430">
    <property type="protein sequence ID" value="MBN3314781.1"/>
    <property type="molecule type" value="Genomic_DNA"/>
</dbReference>
<dbReference type="InterPro" id="IPR036028">
    <property type="entry name" value="SH3-like_dom_sf"/>
</dbReference>
<dbReference type="Proteomes" id="UP000736164">
    <property type="component" value="Unassembled WGS sequence"/>
</dbReference>
<reference evidence="8" key="1">
    <citation type="journal article" date="2021" name="Cell">
        <title>Tracing the genetic footprints of vertebrate landing in non-teleost ray-finned fishes.</title>
        <authorList>
            <person name="Bi X."/>
            <person name="Wang K."/>
            <person name="Yang L."/>
            <person name="Pan H."/>
            <person name="Jiang H."/>
            <person name="Wei Q."/>
            <person name="Fang M."/>
            <person name="Yu H."/>
            <person name="Zhu C."/>
            <person name="Cai Y."/>
            <person name="He Y."/>
            <person name="Gan X."/>
            <person name="Zeng H."/>
            <person name="Yu D."/>
            <person name="Zhu Y."/>
            <person name="Jiang H."/>
            <person name="Qiu Q."/>
            <person name="Yang H."/>
            <person name="Zhang Y.E."/>
            <person name="Wang W."/>
            <person name="Zhu M."/>
            <person name="He S."/>
            <person name="Zhang G."/>
        </authorList>
    </citation>
    <scope>NUCLEOTIDE SEQUENCE</scope>
    <source>
        <strain evidence="8">Allg_001</strain>
    </source>
</reference>
<dbReference type="GO" id="GO:0005085">
    <property type="term" value="F:guanyl-nucleotide exchange factor activity"/>
    <property type="evidence" value="ECO:0007669"/>
    <property type="project" value="UniProtKB-KW"/>
</dbReference>
<dbReference type="InterPro" id="IPR047270">
    <property type="entry name" value="PH_ephexin"/>
</dbReference>
<feature type="compositionally biased region" description="Basic and acidic residues" evidence="4">
    <location>
        <begin position="111"/>
        <end position="121"/>
    </location>
</feature>
<keyword evidence="2" id="KW-0344">Guanine-nucleotide releasing factor</keyword>
<dbReference type="CDD" id="cd01221">
    <property type="entry name" value="PH_ephexin"/>
    <property type="match status" value="1"/>
</dbReference>
<sequence length="954" mass="107168">MSLPGTAPLPDLKPRFALPSKPRAKPPVPQKPAPPNGTDCPLAERASEEGGAGKVKRIVSQLCQEEGEKPKREPKRAPTIKPKPPRASRAGKPAVTTAAVAAPPLPLKKSRTLERKEEGGRGGENGAVVPGCQDRGRSDPDGREINIHPSSGEEEEGLCSSAAPPSLSCENNCGCLCHQKWPGMKLVWVPIEEEGGEEEEEERESETEKGDQGESKIREKQMKDDVDGNAVPLGGPAIPKQESLEREEESLYETQLMTSADPSTQQEPAVKEPIAKTIPSIILTKPPRKSKQRASLQPPSSSIEQEDQAPAIPPRVPLTQAGSGRPVSMPTGGRFCGLPISLLPEDCRPLRPLPPADRSLPPSPMVARNSNQQSPSSSGLNSLSSELSQDGDDDDDIGHDWEKVDPVFKEDDRPAGTPPRRMSIDWESRLQDEPLYQTYRASVISKEIKRQTVSRNISKTSQDFTADRLSTLEGRGQHGQSLLWQELPAVKECGILAKLSPAQCKYQESMFEVLTSEASYLRSLKVLIEHFMESRELDGTLIIREKKILFSNILKIREVSERFLKDLEERVEEYLIIGDICDIIHFHAQHSFPAYIDYVRNQIYQEKTYSHLMQKNVQFATVIARLQESPQCQRLPFMSFLLLPFQRITRIKMLIENILKRTAEGTKQETNASKALASVSKIIEECNNEVGKMKQMEELIHIHQSLEFDKLKALPIISQNRFLEKRGDLQEMSRGGTLFSLRPKFTPIHLFLFNDLFLITKRSSDRYVVIDHAHRSLVQVQPIDEMSSAQGIDNCFCLTLLENHRGKMFERILKAPTQPDMERWMAAFPNPNNSENTEDETVYEDWDCPQMQCVKQYAAQQADELDLEPTEIINIVRKTNEAKCLIPSSHFLSACFLFSCGWYQGIRLSDGQKGWFPAGVVVEITNEHVRRRNLRERYRVIKAAEQFSKSKTAS</sequence>
<comment type="caution">
    <text evidence="8">The sequence shown here is derived from an EMBL/GenBank/DDBJ whole genome shotgun (WGS) entry which is preliminary data.</text>
</comment>
<gene>
    <name evidence="8" type="primary">Arhgef15</name>
    <name evidence="8" type="ORF">GTO95_0005966</name>
</gene>
<feature type="compositionally biased region" description="Low complexity" evidence="4">
    <location>
        <begin position="93"/>
        <end position="102"/>
    </location>
</feature>
<dbReference type="Gene3D" id="1.20.900.10">
    <property type="entry name" value="Dbl homology (DH) domain"/>
    <property type="match status" value="1"/>
</dbReference>
<feature type="region of interest" description="Disordered" evidence="4">
    <location>
        <begin position="1"/>
        <end position="163"/>
    </location>
</feature>
<dbReference type="SMART" id="SM00326">
    <property type="entry name" value="SH3"/>
    <property type="match status" value="1"/>
</dbReference>
<dbReference type="PROSITE" id="PS50010">
    <property type="entry name" value="DH_2"/>
    <property type="match status" value="1"/>
</dbReference>
<dbReference type="PROSITE" id="PS50002">
    <property type="entry name" value="SH3"/>
    <property type="match status" value="1"/>
</dbReference>
<evidence type="ECO:0000259" key="6">
    <source>
        <dbReference type="PROSITE" id="PS50003"/>
    </source>
</evidence>
<feature type="domain" description="SH3" evidence="5">
    <location>
        <begin position="846"/>
        <end position="926"/>
    </location>
</feature>
<evidence type="ECO:0000256" key="1">
    <source>
        <dbReference type="ARBA" id="ARBA00022443"/>
    </source>
</evidence>
<feature type="compositionally biased region" description="Polar residues" evidence="4">
    <location>
        <begin position="293"/>
        <end position="303"/>
    </location>
</feature>
<feature type="region of interest" description="Disordered" evidence="4">
    <location>
        <begin position="189"/>
        <end position="426"/>
    </location>
</feature>
<dbReference type="InterPro" id="IPR011993">
    <property type="entry name" value="PH-like_dom_sf"/>
</dbReference>
<dbReference type="AlphaFoldDB" id="A0A8J7NL77"/>
<keyword evidence="9" id="KW-1185">Reference proteome</keyword>
<dbReference type="Pfam" id="PF00621">
    <property type="entry name" value="RhoGEF"/>
    <property type="match status" value="1"/>
</dbReference>
<evidence type="ECO:0000259" key="5">
    <source>
        <dbReference type="PROSITE" id="PS50002"/>
    </source>
</evidence>
<dbReference type="SUPFAM" id="SSF50729">
    <property type="entry name" value="PH domain-like"/>
    <property type="match status" value="1"/>
</dbReference>
<dbReference type="SMART" id="SM00325">
    <property type="entry name" value="RhoGEF"/>
    <property type="match status" value="1"/>
</dbReference>
<dbReference type="PANTHER" id="PTHR12845:SF7">
    <property type="entry name" value="RHO GUANINE NUCLEOTIDE EXCHANGE FACTOR 15"/>
    <property type="match status" value="1"/>
</dbReference>
<evidence type="ECO:0000256" key="2">
    <source>
        <dbReference type="ARBA" id="ARBA00022658"/>
    </source>
</evidence>
<dbReference type="InterPro" id="IPR000219">
    <property type="entry name" value="DH_dom"/>
</dbReference>
<feature type="domain" description="PH" evidence="6">
    <location>
        <begin position="731"/>
        <end position="833"/>
    </location>
</feature>
<dbReference type="CDD" id="cd00160">
    <property type="entry name" value="RhoGEF"/>
    <property type="match status" value="1"/>
</dbReference>
<feature type="compositionally biased region" description="Acidic residues" evidence="4">
    <location>
        <begin position="191"/>
        <end position="205"/>
    </location>
</feature>
<dbReference type="InterPro" id="IPR001452">
    <property type="entry name" value="SH3_domain"/>
</dbReference>
<dbReference type="InterPro" id="IPR047271">
    <property type="entry name" value="Ephexin-like"/>
</dbReference>
<feature type="compositionally biased region" description="Basic and acidic residues" evidence="4">
    <location>
        <begin position="206"/>
        <end position="226"/>
    </location>
</feature>
<dbReference type="FunFam" id="1.20.900.10:FF:000007">
    <property type="entry name" value="rho guanine nucleotide exchange factor 19"/>
    <property type="match status" value="1"/>
</dbReference>
<dbReference type="Gene3D" id="2.30.30.40">
    <property type="entry name" value="SH3 Domains"/>
    <property type="match status" value="1"/>
</dbReference>
<organism evidence="8 9">
    <name type="scientific">Atractosteus spatula</name>
    <name type="common">Alligator gar</name>
    <name type="synonym">Lepisosteus spatula</name>
    <dbReference type="NCBI Taxonomy" id="7917"/>
    <lineage>
        <taxon>Eukaryota</taxon>
        <taxon>Metazoa</taxon>
        <taxon>Chordata</taxon>
        <taxon>Craniata</taxon>
        <taxon>Vertebrata</taxon>
        <taxon>Euteleostomi</taxon>
        <taxon>Actinopterygii</taxon>
        <taxon>Neopterygii</taxon>
        <taxon>Holostei</taxon>
        <taxon>Semionotiformes</taxon>
        <taxon>Lepisosteidae</taxon>
        <taxon>Atractosteus</taxon>
    </lineage>
</organism>
<feature type="non-terminal residue" evidence="8">
    <location>
        <position position="1"/>
    </location>
</feature>
<evidence type="ECO:0000313" key="9">
    <source>
        <dbReference type="Proteomes" id="UP000736164"/>
    </source>
</evidence>
<dbReference type="PROSITE" id="PS50003">
    <property type="entry name" value="PH_DOMAIN"/>
    <property type="match status" value="1"/>
</dbReference>
<evidence type="ECO:0000259" key="7">
    <source>
        <dbReference type="PROSITE" id="PS50010"/>
    </source>
</evidence>
<feature type="compositionally biased region" description="Pro residues" evidence="4">
    <location>
        <begin position="25"/>
        <end position="35"/>
    </location>
</feature>
<feature type="compositionally biased region" description="Basic and acidic residues" evidence="4">
    <location>
        <begin position="134"/>
        <end position="146"/>
    </location>
</feature>
<protein>
    <submittedName>
        <fullName evidence="8">ARHGF factor</fullName>
    </submittedName>
</protein>
<evidence type="ECO:0000256" key="4">
    <source>
        <dbReference type="SAM" id="MobiDB-lite"/>
    </source>
</evidence>
<keyword evidence="1 3" id="KW-0728">SH3 domain</keyword>
<feature type="compositionally biased region" description="Low complexity" evidence="4">
    <location>
        <begin position="369"/>
        <end position="388"/>
    </location>
</feature>
<accession>A0A8J7NL77</accession>
<feature type="non-terminal residue" evidence="8">
    <location>
        <position position="954"/>
    </location>
</feature>
<proteinExistence type="predicted"/>
<dbReference type="InterPro" id="IPR001849">
    <property type="entry name" value="PH_domain"/>
</dbReference>
<dbReference type="Gene3D" id="2.30.29.30">
    <property type="entry name" value="Pleckstrin-homology domain (PH domain)/Phosphotyrosine-binding domain (PTB)"/>
    <property type="match status" value="1"/>
</dbReference>
<dbReference type="SUPFAM" id="SSF50044">
    <property type="entry name" value="SH3-domain"/>
    <property type="match status" value="1"/>
</dbReference>
<dbReference type="InterPro" id="IPR035899">
    <property type="entry name" value="DBL_dom_sf"/>
</dbReference>
<feature type="compositionally biased region" description="Basic and acidic residues" evidence="4">
    <location>
        <begin position="398"/>
        <end position="414"/>
    </location>
</feature>
<feature type="compositionally biased region" description="Polar residues" evidence="4">
    <location>
        <begin position="255"/>
        <end position="267"/>
    </location>
</feature>
<dbReference type="PANTHER" id="PTHR12845">
    <property type="entry name" value="GUANINE NUCLEOTIDE EXCHANGE FACTOR"/>
    <property type="match status" value="1"/>
</dbReference>
<name>A0A8J7NL77_ATRSP</name>